<dbReference type="PANTHER" id="PTHR22983">
    <property type="entry name" value="PROTEIN KINASE RELATED"/>
    <property type="match status" value="1"/>
</dbReference>
<dbReference type="CDD" id="cd14002">
    <property type="entry name" value="STKc_STK36"/>
    <property type="match status" value="1"/>
</dbReference>
<dbReference type="SUPFAM" id="SSF48371">
    <property type="entry name" value="ARM repeat"/>
    <property type="match status" value="1"/>
</dbReference>
<dbReference type="EMBL" id="JBANAX010000816">
    <property type="protein sequence ID" value="KAL1192607.1"/>
    <property type="molecule type" value="Genomic_DNA"/>
</dbReference>
<organism evidence="16 17">
    <name type="scientific">Cardamine amara subsp. amara</name>
    <dbReference type="NCBI Taxonomy" id="228776"/>
    <lineage>
        <taxon>Eukaryota</taxon>
        <taxon>Viridiplantae</taxon>
        <taxon>Streptophyta</taxon>
        <taxon>Embryophyta</taxon>
        <taxon>Tracheophyta</taxon>
        <taxon>Spermatophyta</taxon>
        <taxon>Magnoliopsida</taxon>
        <taxon>eudicotyledons</taxon>
        <taxon>Gunneridae</taxon>
        <taxon>Pentapetalae</taxon>
        <taxon>rosids</taxon>
        <taxon>malvids</taxon>
        <taxon>Brassicales</taxon>
        <taxon>Brassicaceae</taxon>
        <taxon>Cardamineae</taxon>
        <taxon>Cardamine</taxon>
    </lineage>
</organism>
<gene>
    <name evidence="16" type="ORF">V5N11_008674</name>
</gene>
<dbReference type="SUPFAM" id="SSF56112">
    <property type="entry name" value="Protein kinase-like (PK-like)"/>
    <property type="match status" value="1"/>
</dbReference>
<dbReference type="GO" id="GO:0004674">
    <property type="term" value="F:protein serine/threonine kinase activity"/>
    <property type="evidence" value="ECO:0007669"/>
    <property type="project" value="UniProtKB-KW"/>
</dbReference>
<evidence type="ECO:0000256" key="7">
    <source>
        <dbReference type="ARBA" id="ARBA00022741"/>
    </source>
</evidence>
<dbReference type="GO" id="GO:0005524">
    <property type="term" value="F:ATP binding"/>
    <property type="evidence" value="ECO:0007669"/>
    <property type="project" value="UniProtKB-UniRule"/>
</dbReference>
<dbReference type="InterPro" id="IPR000225">
    <property type="entry name" value="Armadillo"/>
</dbReference>
<dbReference type="GO" id="GO:0005737">
    <property type="term" value="C:cytoplasm"/>
    <property type="evidence" value="ECO:0007669"/>
    <property type="project" value="UniProtKB-ARBA"/>
</dbReference>
<evidence type="ECO:0000256" key="3">
    <source>
        <dbReference type="ARBA" id="ARBA00022490"/>
    </source>
</evidence>
<keyword evidence="3" id="KW-0963">Cytoplasm</keyword>
<evidence type="ECO:0000256" key="5">
    <source>
        <dbReference type="ARBA" id="ARBA00022679"/>
    </source>
</evidence>
<comment type="subcellular location">
    <subcellularLocation>
        <location evidence="1">Cytoplasm</location>
        <location evidence="1">Cytoskeleton</location>
    </subcellularLocation>
</comment>
<evidence type="ECO:0000256" key="8">
    <source>
        <dbReference type="ARBA" id="ARBA00022777"/>
    </source>
</evidence>
<evidence type="ECO:0000256" key="12">
    <source>
        <dbReference type="ARBA" id="ARBA00048679"/>
    </source>
</evidence>
<dbReference type="FunFam" id="1.10.510.10:FF:000292">
    <property type="entry name" value="Serine/threonine-protein kinase 36"/>
    <property type="match status" value="1"/>
</dbReference>
<dbReference type="PROSITE" id="PS50011">
    <property type="entry name" value="PROTEIN_KINASE_DOM"/>
    <property type="match status" value="1"/>
</dbReference>
<evidence type="ECO:0000256" key="6">
    <source>
        <dbReference type="ARBA" id="ARBA00022737"/>
    </source>
</evidence>
<comment type="catalytic activity">
    <reaction evidence="11">
        <text>L-threonyl-[protein] + ATP = O-phospho-L-threonyl-[protein] + ADP + H(+)</text>
        <dbReference type="Rhea" id="RHEA:46608"/>
        <dbReference type="Rhea" id="RHEA-COMP:11060"/>
        <dbReference type="Rhea" id="RHEA-COMP:11605"/>
        <dbReference type="ChEBI" id="CHEBI:15378"/>
        <dbReference type="ChEBI" id="CHEBI:30013"/>
        <dbReference type="ChEBI" id="CHEBI:30616"/>
        <dbReference type="ChEBI" id="CHEBI:61977"/>
        <dbReference type="ChEBI" id="CHEBI:456216"/>
        <dbReference type="EC" id="2.7.11.1"/>
    </reaction>
</comment>
<dbReference type="Proteomes" id="UP001558713">
    <property type="component" value="Unassembled WGS sequence"/>
</dbReference>
<keyword evidence="10" id="KW-0206">Cytoskeleton</keyword>
<evidence type="ECO:0000313" key="16">
    <source>
        <dbReference type="EMBL" id="KAL1192607.1"/>
    </source>
</evidence>
<comment type="caution">
    <text evidence="16">The sequence shown here is derived from an EMBL/GenBank/DDBJ whole genome shotgun (WGS) entry which is preliminary data.</text>
</comment>
<dbReference type="Pfam" id="PF00514">
    <property type="entry name" value="Arm"/>
    <property type="match status" value="1"/>
</dbReference>
<dbReference type="PROSITE" id="PS00107">
    <property type="entry name" value="PROTEIN_KINASE_ATP"/>
    <property type="match status" value="1"/>
</dbReference>
<evidence type="ECO:0000256" key="11">
    <source>
        <dbReference type="ARBA" id="ARBA00047899"/>
    </source>
</evidence>
<dbReference type="Gene3D" id="1.10.510.10">
    <property type="entry name" value="Transferase(Phosphotransferase) domain 1"/>
    <property type="match status" value="1"/>
</dbReference>
<evidence type="ECO:0000256" key="9">
    <source>
        <dbReference type="ARBA" id="ARBA00022840"/>
    </source>
</evidence>
<keyword evidence="7 14" id="KW-0547">Nucleotide-binding</keyword>
<keyword evidence="8 16" id="KW-0418">Kinase</keyword>
<dbReference type="InterPro" id="IPR000719">
    <property type="entry name" value="Prot_kinase_dom"/>
</dbReference>
<evidence type="ECO:0000256" key="13">
    <source>
        <dbReference type="ARBA" id="ARBA00075375"/>
    </source>
</evidence>
<proteinExistence type="predicted"/>
<dbReference type="FunFam" id="1.25.10.10:FF:000223">
    <property type="entry name" value="Serine/threonine-protein kinase TIO"/>
    <property type="match status" value="1"/>
</dbReference>
<dbReference type="InterPro" id="IPR011989">
    <property type="entry name" value="ARM-like"/>
</dbReference>
<dbReference type="InterPro" id="IPR011009">
    <property type="entry name" value="Kinase-like_dom_sf"/>
</dbReference>
<name>A0ABD0ZD38_CARAN</name>
<evidence type="ECO:0000256" key="4">
    <source>
        <dbReference type="ARBA" id="ARBA00022527"/>
    </source>
</evidence>
<evidence type="ECO:0000256" key="1">
    <source>
        <dbReference type="ARBA" id="ARBA00004245"/>
    </source>
</evidence>
<dbReference type="InterPro" id="IPR017441">
    <property type="entry name" value="Protein_kinase_ATP_BS"/>
</dbReference>
<feature type="domain" description="Protein kinase" evidence="15">
    <location>
        <begin position="6"/>
        <end position="256"/>
    </location>
</feature>
<evidence type="ECO:0000256" key="14">
    <source>
        <dbReference type="PROSITE-ProRule" id="PRU10141"/>
    </source>
</evidence>
<dbReference type="InterPro" id="IPR008271">
    <property type="entry name" value="Ser/Thr_kinase_AS"/>
</dbReference>
<dbReference type="SMART" id="SM00220">
    <property type="entry name" value="S_TKc"/>
    <property type="match status" value="1"/>
</dbReference>
<dbReference type="SMART" id="SM00185">
    <property type="entry name" value="ARM"/>
    <property type="match status" value="4"/>
</dbReference>
<dbReference type="FunFam" id="3.30.200.20:FF:000042">
    <property type="entry name" value="Aurora kinase A"/>
    <property type="match status" value="1"/>
</dbReference>
<dbReference type="EC" id="2.7.11.1" evidence="2"/>
<feature type="binding site" evidence="14">
    <location>
        <position position="39"/>
    </location>
    <ligand>
        <name>ATP</name>
        <dbReference type="ChEBI" id="CHEBI:30616"/>
    </ligand>
</feature>
<accession>A0ABD0ZD38</accession>
<keyword evidence="17" id="KW-1185">Reference proteome</keyword>
<keyword evidence="5" id="KW-0808">Transferase</keyword>
<keyword evidence="9 14" id="KW-0067">ATP-binding</keyword>
<evidence type="ECO:0000259" key="15">
    <source>
        <dbReference type="PROSITE" id="PS50011"/>
    </source>
</evidence>
<keyword evidence="4" id="KW-0723">Serine/threonine-protein kinase</keyword>
<keyword evidence="6" id="KW-0677">Repeat</keyword>
<dbReference type="GO" id="GO:0005856">
    <property type="term" value="C:cytoskeleton"/>
    <property type="evidence" value="ECO:0007669"/>
    <property type="project" value="UniProtKB-SubCell"/>
</dbReference>
<evidence type="ECO:0000256" key="2">
    <source>
        <dbReference type="ARBA" id="ARBA00012513"/>
    </source>
</evidence>
<evidence type="ECO:0000256" key="10">
    <source>
        <dbReference type="ARBA" id="ARBA00023212"/>
    </source>
</evidence>
<sequence length="1326" mass="145714">MGVEDYHVIELVGEGSFGRVYKGRRKYTGQTVAMKFIMKQGKSDKDIHSLRQEIEILRKLKHENIIEMLDSFENAREFCVVTEFAQGELFEILEDDKCLPEEQVQAIAKQLVKALHYLHSNRIIHRDMKPQNILIGAGSVVKLCDFGFARAMSTNTVVLRSIKGTPLYMAPELVREQPYNHTADLWSLGVILYELYVGQPPFYTNSVYALIRHIVKDPVKYPDEMSPYFKSFLKGLLNKVPQSRLTWPALLEHPFVKESLEEVEAREMHTLVLDHNAAWKLKGNGGQLRNEKCDSATLVENTSAPSILPDVQSNTKTAVKVNSPSPEDFHGFPTHEEVKSSGNTALDKLETTSRTVKGAKVIGEDDKALDLVLLSLERWSKSLHDSKRDKDVACSVQSLRIIANLVAARAIVSVPVIEKITCALLDFTDALVGLKSSEFNNIIPKSLSVTKNLVGHTEGSSIHSSYIRHWTKVVEIFVQVVGWEEEGTGRILYEACSCITTMLSRVAEDLKFSTPDSASKQILEHANMSRVVDHLCLCLASSGSSLASGSSHMLAAACEACRAIWILIDTSETFFKKDNANIFPLDALQSHHLSQLDDRNSEWGPLSEKLVDSVTRTYLRSKHVQLAVSHCLHQRVEAPLISAIQLLSRCCLHNGIMPSVLCGLPSSLPITTVVSGGEDGTVISEIFSILSYATSSTKDQQTGETNNFKGRLNTLVFHSCLLLGTVAQCLKLTGRNSALLMLTTSPKKHLHRLSAIANHIASDDKIEASLQNHSSSAMLALASILSLEKGSSAESSISEMAVPLIPRATKLCNHLRPMPSNEGEVVSHPARCNLTKWHGLLDGCIGLLESRLKWGGPLTVQQLIASGTPLLLINLLAGKLSNSSPDDIKKTPNRIGLSPIGVIWAVSSICHCLSGGTLTFRQVLVKIENMKLITCLLSDAHIKLVKNWGGPGGGKDGVRETINVIIDLLAFPFVALQSQPGSLSATASVNSGFILNIGSPGVRVCMEDRDLLKAIEEDMDKYIKVFLEVGVPSLILRCLEHLDLKDLVRPVAFLAKMVGRPRLAVELVSKGLLDPNRMKKLLNQSSSREVVLDILMIISDLSRMDKGFYKYIGEASVLQPLKEFLTHSDPNIRAKACSALGNMCRHNGYFYSSLAEHQIIGLLIDRCADPDKRTQKFACFAIGNAAYHNDTLYEELRRSITQLANVLTTAEDDKTKANAAGALSNLVRNSNKLCEDIVSKGALQTLLRLVADCSALALNPSKKETASESPLKIALFSLAKMCSNHQICRQYVKSSELFPVIARLKQSPEASIAHYASVIVAKVGDS</sequence>
<reference evidence="16 17" key="1">
    <citation type="submission" date="2024-04" db="EMBL/GenBank/DDBJ databases">
        <title>Genome assembly C_amara_ONT_v2.</title>
        <authorList>
            <person name="Yant L."/>
            <person name="Moore C."/>
            <person name="Slenker M."/>
        </authorList>
    </citation>
    <scope>NUCLEOTIDE SEQUENCE [LARGE SCALE GENOMIC DNA]</scope>
    <source>
        <tissue evidence="16">Leaf</tissue>
    </source>
</reference>
<evidence type="ECO:0000313" key="17">
    <source>
        <dbReference type="Proteomes" id="UP001558713"/>
    </source>
</evidence>
<dbReference type="Gene3D" id="1.25.10.10">
    <property type="entry name" value="Leucine-rich Repeat Variant"/>
    <property type="match status" value="1"/>
</dbReference>
<dbReference type="Pfam" id="PF00069">
    <property type="entry name" value="Pkinase"/>
    <property type="match status" value="1"/>
</dbReference>
<dbReference type="InterPro" id="IPR016024">
    <property type="entry name" value="ARM-type_fold"/>
</dbReference>
<comment type="catalytic activity">
    <reaction evidence="12">
        <text>L-seryl-[protein] + ATP = O-phospho-L-seryl-[protein] + ADP + H(+)</text>
        <dbReference type="Rhea" id="RHEA:17989"/>
        <dbReference type="Rhea" id="RHEA-COMP:9863"/>
        <dbReference type="Rhea" id="RHEA-COMP:11604"/>
        <dbReference type="ChEBI" id="CHEBI:15378"/>
        <dbReference type="ChEBI" id="CHEBI:29999"/>
        <dbReference type="ChEBI" id="CHEBI:30616"/>
        <dbReference type="ChEBI" id="CHEBI:83421"/>
        <dbReference type="ChEBI" id="CHEBI:456216"/>
        <dbReference type="EC" id="2.7.11.1"/>
    </reaction>
</comment>
<dbReference type="PANTHER" id="PTHR22983:SF6">
    <property type="entry name" value="SERINE_THREONINE-PROTEIN KINASE 36"/>
    <property type="match status" value="1"/>
</dbReference>
<protein>
    <recommendedName>
        <fullName evidence="2">non-specific serine/threonine protein kinase</fullName>
        <ecNumber evidence="2">2.7.11.1</ecNumber>
    </recommendedName>
    <alternativeName>
        <fullName evidence="13">Fused homolog</fullName>
    </alternativeName>
</protein>
<dbReference type="PROSITE" id="PS00108">
    <property type="entry name" value="PROTEIN_KINASE_ST"/>
    <property type="match status" value="1"/>
</dbReference>